<proteinExistence type="predicted"/>
<protein>
    <recommendedName>
        <fullName evidence="1">N-acetyltransferase domain-containing protein</fullName>
    </recommendedName>
</protein>
<evidence type="ECO:0000259" key="1">
    <source>
        <dbReference type="PROSITE" id="PS51186"/>
    </source>
</evidence>
<reference evidence="2 3" key="1">
    <citation type="journal article" date="2019" name="Appl. Microbiol. Biotechnol.">
        <title>Uncovering carbohydrate metabolism through a genotype-phenotype association study of 56 lactic acid bacteria genomes.</title>
        <authorList>
            <person name="Buron-Moles G."/>
            <person name="Chailyan A."/>
            <person name="Dolejs I."/>
            <person name="Forster J."/>
            <person name="Miks M.H."/>
        </authorList>
    </citation>
    <scope>NUCLEOTIDE SEQUENCE [LARGE SCALE GENOMIC DNA]</scope>
    <source>
        <strain evidence="2 3">ATCC 29644</strain>
    </source>
</reference>
<dbReference type="OrthoDB" id="9797178at2"/>
<dbReference type="Proteomes" id="UP000295257">
    <property type="component" value="Unassembled WGS sequence"/>
</dbReference>
<comment type="caution">
    <text evidence="2">The sequence shown here is derived from an EMBL/GenBank/DDBJ whole genome shotgun (WGS) entry which is preliminary data.</text>
</comment>
<feature type="domain" description="N-acetyltransferase" evidence="1">
    <location>
        <begin position="5"/>
        <end position="150"/>
    </location>
</feature>
<dbReference type="SUPFAM" id="SSF55729">
    <property type="entry name" value="Acyl-CoA N-acyltransferases (Nat)"/>
    <property type="match status" value="1"/>
</dbReference>
<organism evidence="2 3">
    <name type="scientific">Companilactobacillus farciminis</name>
    <dbReference type="NCBI Taxonomy" id="1612"/>
    <lineage>
        <taxon>Bacteria</taxon>
        <taxon>Bacillati</taxon>
        <taxon>Bacillota</taxon>
        <taxon>Bacilli</taxon>
        <taxon>Lactobacillales</taxon>
        <taxon>Lactobacillaceae</taxon>
        <taxon>Companilactobacillus</taxon>
    </lineage>
</organism>
<dbReference type="STRING" id="1612.ABB44_04900"/>
<dbReference type="Pfam" id="PF13508">
    <property type="entry name" value="Acetyltransf_7"/>
    <property type="match status" value="1"/>
</dbReference>
<dbReference type="PROSITE" id="PS51186">
    <property type="entry name" value="GNAT"/>
    <property type="match status" value="1"/>
</dbReference>
<dbReference type="EMBL" id="PUFN01000029">
    <property type="protein sequence ID" value="TDG69806.1"/>
    <property type="molecule type" value="Genomic_DNA"/>
</dbReference>
<dbReference type="Gene3D" id="3.40.630.30">
    <property type="match status" value="1"/>
</dbReference>
<dbReference type="InterPro" id="IPR016181">
    <property type="entry name" value="Acyl_CoA_acyltransferase"/>
</dbReference>
<dbReference type="AlphaFoldDB" id="A0A4V6PJI7"/>
<keyword evidence="3" id="KW-1185">Reference proteome</keyword>
<evidence type="ECO:0000313" key="2">
    <source>
        <dbReference type="EMBL" id="TDG69806.1"/>
    </source>
</evidence>
<dbReference type="GO" id="GO:0016747">
    <property type="term" value="F:acyltransferase activity, transferring groups other than amino-acyl groups"/>
    <property type="evidence" value="ECO:0007669"/>
    <property type="project" value="InterPro"/>
</dbReference>
<dbReference type="InterPro" id="IPR000182">
    <property type="entry name" value="GNAT_dom"/>
</dbReference>
<dbReference type="RefSeq" id="WP_010018868.1">
    <property type="nucleotide sequence ID" value="NZ_PUFN01000029.1"/>
</dbReference>
<gene>
    <name evidence="2" type="ORF">C5L30_001939</name>
</gene>
<dbReference type="CDD" id="cd04301">
    <property type="entry name" value="NAT_SF"/>
    <property type="match status" value="1"/>
</dbReference>
<evidence type="ECO:0000313" key="3">
    <source>
        <dbReference type="Proteomes" id="UP000295257"/>
    </source>
</evidence>
<accession>A0A4V6PJI7</accession>
<sequence length="218" mass="24753">MTKQIKLRLETKSDYKKTEIMLHNAFWNEFQPGCVEHYLMNKIRKHPRFVSELDTVAVVDDEIVGCAAFLEDKIQGDDGKTHSILCLGPLAVAPEYQQNGLGGRLIEHSKKLALELGYNGIILYGDPNYYSRKGFEPAKNYNIRMANDKFATVLQVVPLYQDALKDCAGRYVEDKVYGVNQAEVDAFDAQFPFKEKVTNNASQLHFQKLIESQDVELG</sequence>
<name>A0A4V6PJI7_9LACO</name>